<evidence type="ECO:0000256" key="4">
    <source>
        <dbReference type="ARBA" id="ARBA00022764"/>
    </source>
</evidence>
<gene>
    <name evidence="6" type="ORF">NCTC12272_01765</name>
</gene>
<evidence type="ECO:0000256" key="3">
    <source>
        <dbReference type="ARBA" id="ARBA00022729"/>
    </source>
</evidence>
<evidence type="ECO:0000313" key="7">
    <source>
        <dbReference type="Proteomes" id="UP000249566"/>
    </source>
</evidence>
<organism evidence="6 7">
    <name type="scientific">Legionella pneumophila subsp. pascullei</name>
    <dbReference type="NCBI Taxonomy" id="91890"/>
    <lineage>
        <taxon>Bacteria</taxon>
        <taxon>Pseudomonadati</taxon>
        <taxon>Pseudomonadota</taxon>
        <taxon>Gammaproteobacteria</taxon>
        <taxon>Legionellales</taxon>
        <taxon>Legionellaceae</taxon>
        <taxon>Legionella</taxon>
    </lineage>
</organism>
<keyword evidence="4" id="KW-0574">Periplasm</keyword>
<dbReference type="InterPro" id="IPR012899">
    <property type="entry name" value="LTXXQ"/>
</dbReference>
<dbReference type="InterPro" id="IPR052211">
    <property type="entry name" value="Cpx_auxiliary_protein"/>
</dbReference>
<accession>A0AAX2IVS4</accession>
<name>A0AAX2IVS4_LEGPN</name>
<reference evidence="6 7" key="1">
    <citation type="submission" date="2018-06" db="EMBL/GenBank/DDBJ databases">
        <authorList>
            <consortium name="Pathogen Informatics"/>
            <person name="Doyle S."/>
        </authorList>
    </citation>
    <scope>NUCLEOTIDE SEQUENCE [LARGE SCALE GENOMIC DNA]</scope>
    <source>
        <strain evidence="6 7">NCTC12272</strain>
    </source>
</reference>
<dbReference type="GO" id="GO:0051082">
    <property type="term" value="F:unfolded protein binding"/>
    <property type="evidence" value="ECO:0007669"/>
    <property type="project" value="TreeGrafter"/>
</dbReference>
<keyword evidence="3 5" id="KW-0732">Signal</keyword>
<dbReference type="RefSeq" id="WP_027221899.1">
    <property type="nucleotide sequence ID" value="NZ_CAAAIJ010000001.1"/>
</dbReference>
<dbReference type="PANTHER" id="PTHR38102">
    <property type="entry name" value="PERIPLASMIC CHAPERONE SPY"/>
    <property type="match status" value="1"/>
</dbReference>
<dbReference type="EMBL" id="LS483412">
    <property type="protein sequence ID" value="SQG90572.1"/>
    <property type="molecule type" value="Genomic_DNA"/>
</dbReference>
<dbReference type="GO" id="GO:0030288">
    <property type="term" value="C:outer membrane-bounded periplasmic space"/>
    <property type="evidence" value="ECO:0007669"/>
    <property type="project" value="TreeGrafter"/>
</dbReference>
<proteinExistence type="inferred from homology"/>
<dbReference type="AlphaFoldDB" id="A0AAX2IVS4"/>
<sequence length="139" mass="15957">MSKKSICLAALALAFTFGQPVFANTSNTTQSKPCHCHDHKKALNQLNLTQEQKSKIKTIKIQAQKSIKENYKQLKAIKEQINALIANEKLDEAKLDNLISQRNKISGAMLKNRVMMKNQIYNQLTSEQKSQYKQYKRNM</sequence>
<dbReference type="PANTHER" id="PTHR38102:SF1">
    <property type="entry name" value="PERIPLASMIC CHAPERONE SPY"/>
    <property type="match status" value="1"/>
</dbReference>
<dbReference type="CDD" id="cd09916">
    <property type="entry name" value="CpxP_like"/>
    <property type="match status" value="1"/>
</dbReference>
<dbReference type="Gene3D" id="1.20.120.1490">
    <property type="match status" value="1"/>
</dbReference>
<protein>
    <submittedName>
        <fullName evidence="6">16 kD immunogenic protein</fullName>
    </submittedName>
</protein>
<evidence type="ECO:0000313" key="6">
    <source>
        <dbReference type="EMBL" id="SQG90572.1"/>
    </source>
</evidence>
<feature type="signal peptide" evidence="5">
    <location>
        <begin position="1"/>
        <end position="23"/>
    </location>
</feature>
<evidence type="ECO:0000256" key="1">
    <source>
        <dbReference type="ARBA" id="ARBA00004418"/>
    </source>
</evidence>
<evidence type="ECO:0000256" key="5">
    <source>
        <dbReference type="SAM" id="SignalP"/>
    </source>
</evidence>
<comment type="similarity">
    <text evidence="2">Belongs to the CpxP/Spy family.</text>
</comment>
<evidence type="ECO:0000256" key="2">
    <source>
        <dbReference type="ARBA" id="ARBA00008441"/>
    </source>
</evidence>
<feature type="chain" id="PRO_5043444023" evidence="5">
    <location>
        <begin position="24"/>
        <end position="139"/>
    </location>
</feature>
<comment type="subcellular location">
    <subcellularLocation>
        <location evidence="1">Periplasm</location>
    </subcellularLocation>
</comment>
<dbReference type="Proteomes" id="UP000249566">
    <property type="component" value="Chromosome 1"/>
</dbReference>
<dbReference type="Pfam" id="PF07813">
    <property type="entry name" value="LTXXQ"/>
    <property type="match status" value="1"/>
</dbReference>